<protein>
    <submittedName>
        <fullName evidence="1">Uncharacterized protein</fullName>
    </submittedName>
</protein>
<dbReference type="EMBL" id="LCRH01000018">
    <property type="protein sequence ID" value="KKW32749.1"/>
    <property type="molecule type" value="Genomic_DNA"/>
</dbReference>
<organism evidence="1 2">
    <name type="scientific">Candidatus Uhrbacteria bacterium GW2011_GWA2_52_8d</name>
    <dbReference type="NCBI Taxonomy" id="1618979"/>
    <lineage>
        <taxon>Bacteria</taxon>
        <taxon>Candidatus Uhriibacteriota</taxon>
    </lineage>
</organism>
<dbReference type="Proteomes" id="UP000034054">
    <property type="component" value="Unassembled WGS sequence"/>
</dbReference>
<dbReference type="AlphaFoldDB" id="A0A0G2AJI6"/>
<comment type="caution">
    <text evidence="1">The sequence shown here is derived from an EMBL/GenBank/DDBJ whole genome shotgun (WGS) entry which is preliminary data.</text>
</comment>
<name>A0A0G2AJI6_9BACT</name>
<reference evidence="1 2" key="1">
    <citation type="journal article" date="2015" name="Nature">
        <title>rRNA introns, odd ribosomes, and small enigmatic genomes across a large radiation of phyla.</title>
        <authorList>
            <person name="Brown C.T."/>
            <person name="Hug L.A."/>
            <person name="Thomas B.C."/>
            <person name="Sharon I."/>
            <person name="Castelle C.J."/>
            <person name="Singh A."/>
            <person name="Wilkins M.J."/>
            <person name="Williams K.H."/>
            <person name="Banfield J.F."/>
        </authorList>
    </citation>
    <scope>NUCLEOTIDE SEQUENCE [LARGE SCALE GENOMIC DNA]</scope>
</reference>
<evidence type="ECO:0000313" key="2">
    <source>
        <dbReference type="Proteomes" id="UP000034054"/>
    </source>
</evidence>
<accession>A0A0G2AJI6</accession>
<evidence type="ECO:0000313" key="1">
    <source>
        <dbReference type="EMBL" id="KKW32749.1"/>
    </source>
</evidence>
<sequence length="67" mass="7952">MSLVPLVFVKTNFQFRLTRAGYAYKKLMSEPINYPPNTIQIEKYSMAKIYAKLYTISNQPFFLTRHE</sequence>
<proteinExistence type="predicted"/>
<gene>
    <name evidence="1" type="ORF">UY76_C0018G0012</name>
</gene>